<dbReference type="Proteomes" id="UP000093482">
    <property type="component" value="Unassembled WGS sequence"/>
</dbReference>
<dbReference type="InterPro" id="IPR010994">
    <property type="entry name" value="RuvA_2-like"/>
</dbReference>
<dbReference type="GO" id="GO:0015627">
    <property type="term" value="C:type II protein secretion system complex"/>
    <property type="evidence" value="ECO:0007669"/>
    <property type="project" value="TreeGrafter"/>
</dbReference>
<dbReference type="Gene3D" id="3.10.560.10">
    <property type="entry name" value="Outer membrane lipoprotein wza domain like"/>
    <property type="match status" value="1"/>
</dbReference>
<dbReference type="GO" id="GO:0015628">
    <property type="term" value="P:protein secretion by the type II secretion system"/>
    <property type="evidence" value="ECO:0007669"/>
    <property type="project" value="TreeGrafter"/>
</dbReference>
<comment type="caution">
    <text evidence="2">The sequence shown here is derived from an EMBL/GenBank/DDBJ whole genome shotgun (WGS) entry which is preliminary data.</text>
</comment>
<dbReference type="InterPro" id="IPR019554">
    <property type="entry name" value="Soluble_ligand-bd"/>
</dbReference>
<dbReference type="RefSeq" id="WP_066460939.1">
    <property type="nucleotide sequence ID" value="NZ_MATO01000001.1"/>
</dbReference>
<feature type="domain" description="Helix-hairpin-helix DNA-binding motif class 1" evidence="1">
    <location>
        <begin position="180"/>
        <end position="199"/>
    </location>
</feature>
<dbReference type="OrthoDB" id="9790239at2"/>
<accession>A0A1C0Z523</accession>
<gene>
    <name evidence="2" type="ORF">A6K76_00160</name>
</gene>
<dbReference type="AlphaFoldDB" id="A0A1C0Z523"/>
<name>A0A1C0Z523_9BACL</name>
<proteinExistence type="predicted"/>
<keyword evidence="3" id="KW-1185">Reference proteome</keyword>
<evidence type="ECO:0000313" key="2">
    <source>
        <dbReference type="EMBL" id="OCS94619.1"/>
    </source>
</evidence>
<protein>
    <recommendedName>
        <fullName evidence="1">Helix-hairpin-helix DNA-binding motif class 1 domain-containing protein</fullName>
    </recommendedName>
</protein>
<dbReference type="Pfam" id="PF12836">
    <property type="entry name" value="HHH_3"/>
    <property type="match status" value="1"/>
</dbReference>
<dbReference type="SUPFAM" id="SSF47781">
    <property type="entry name" value="RuvA domain 2-like"/>
    <property type="match status" value="1"/>
</dbReference>
<dbReference type="NCBIfam" id="TIGR00426">
    <property type="entry name" value="competence protein ComEA helix-hairpin-helix repeat region"/>
    <property type="match status" value="1"/>
</dbReference>
<evidence type="ECO:0000313" key="3">
    <source>
        <dbReference type="Proteomes" id="UP000093482"/>
    </source>
</evidence>
<reference evidence="2 3" key="1">
    <citation type="submission" date="2016-07" db="EMBL/GenBank/DDBJ databases">
        <title>Caryophanon latum genome sequencing.</title>
        <authorList>
            <person name="Verma A."/>
            <person name="Pal Y."/>
            <person name="Krishnamurthi S."/>
        </authorList>
    </citation>
    <scope>NUCLEOTIDE SEQUENCE [LARGE SCALE GENOMIC DNA]</scope>
    <source>
        <strain evidence="2 3">DSM 14151</strain>
    </source>
</reference>
<evidence type="ECO:0000259" key="1">
    <source>
        <dbReference type="SMART" id="SM00278"/>
    </source>
</evidence>
<dbReference type="PANTHER" id="PTHR21180">
    <property type="entry name" value="ENDONUCLEASE/EXONUCLEASE/PHOSPHATASE FAMILY DOMAIN-CONTAINING PROTEIN 1"/>
    <property type="match status" value="1"/>
</dbReference>
<dbReference type="EMBL" id="MATO01000001">
    <property type="protein sequence ID" value="OCS94619.1"/>
    <property type="molecule type" value="Genomic_DNA"/>
</dbReference>
<dbReference type="InterPro" id="IPR004509">
    <property type="entry name" value="Competence_ComEA_HhH"/>
</dbReference>
<dbReference type="Pfam" id="PF10531">
    <property type="entry name" value="SLBB"/>
    <property type="match status" value="1"/>
</dbReference>
<dbReference type="InterPro" id="IPR003583">
    <property type="entry name" value="Hlx-hairpin-Hlx_DNA-bd_motif"/>
</dbReference>
<organism evidence="2 3">
    <name type="scientific">Caryophanon latum</name>
    <dbReference type="NCBI Taxonomy" id="33977"/>
    <lineage>
        <taxon>Bacteria</taxon>
        <taxon>Bacillati</taxon>
        <taxon>Bacillota</taxon>
        <taxon>Bacilli</taxon>
        <taxon>Bacillales</taxon>
        <taxon>Caryophanaceae</taxon>
        <taxon>Caryophanon</taxon>
    </lineage>
</organism>
<dbReference type="Gene3D" id="1.10.150.310">
    <property type="entry name" value="Tex RuvX-like domain-like"/>
    <property type="match status" value="1"/>
</dbReference>
<dbReference type="GO" id="GO:0006281">
    <property type="term" value="P:DNA repair"/>
    <property type="evidence" value="ECO:0007669"/>
    <property type="project" value="InterPro"/>
</dbReference>
<dbReference type="GO" id="GO:0003677">
    <property type="term" value="F:DNA binding"/>
    <property type="evidence" value="ECO:0007669"/>
    <property type="project" value="InterPro"/>
</dbReference>
<feature type="domain" description="Helix-hairpin-helix DNA-binding motif class 1" evidence="1">
    <location>
        <begin position="150"/>
        <end position="169"/>
    </location>
</feature>
<sequence length="203" mass="21691">MQQWMKYAAIPAAALLLFLIFFFTGRSEPTDTTLPLQQAEQQPIEQDVQEEVPQPASIVVDVKGAVRSPGVYTLTDEQRVIDAINAAGGYVDGADSTLINHAEKLTDALVIYVPLEGEEMPVIASAATFTSSASSNATSSLININTASDSDLQTLPGIGPSKAQAIIRHREENGAFTSPEQLTDVTGIGDKTFEQLADLITVK</sequence>
<dbReference type="PANTHER" id="PTHR21180:SF32">
    <property type="entry name" value="ENDONUCLEASE_EXONUCLEASE_PHOSPHATASE FAMILY DOMAIN-CONTAINING PROTEIN 1"/>
    <property type="match status" value="1"/>
</dbReference>
<dbReference type="InterPro" id="IPR051675">
    <property type="entry name" value="Endo/Exo/Phosphatase_dom_1"/>
</dbReference>
<dbReference type="SMART" id="SM00278">
    <property type="entry name" value="HhH1"/>
    <property type="match status" value="2"/>
</dbReference>